<dbReference type="AlphaFoldDB" id="A0AAU3GKD7"/>
<feature type="region of interest" description="Disordered" evidence="1">
    <location>
        <begin position="686"/>
        <end position="761"/>
    </location>
</feature>
<protein>
    <submittedName>
        <fullName evidence="3">Integrase</fullName>
    </submittedName>
</protein>
<dbReference type="EMBL" id="CP109535">
    <property type="protein sequence ID" value="WTY99946.1"/>
    <property type="molecule type" value="Genomic_DNA"/>
</dbReference>
<dbReference type="InterPro" id="IPR036397">
    <property type="entry name" value="RNaseH_sf"/>
</dbReference>
<dbReference type="InterPro" id="IPR012337">
    <property type="entry name" value="RNaseH-like_sf"/>
</dbReference>
<dbReference type="PROSITE" id="PS50994">
    <property type="entry name" value="INTEGRASE"/>
    <property type="match status" value="1"/>
</dbReference>
<evidence type="ECO:0000256" key="1">
    <source>
        <dbReference type="SAM" id="MobiDB-lite"/>
    </source>
</evidence>
<accession>A0AAU3GKD7</accession>
<sequence length="808" mass="89062">MNEPGPVYMAERASLKVRSAPRGVLARGDEVRWRGSRYHVAGLDGMTVVLDPVVDSGVPAAVLLSVLAAADDFAVLDASGHPLIQSEMPDFADLEGVPTHAAVAARRWQRAVIEVQTGLPLGAAPGARPRPAFDPATTTFIQRYQAKAAELSAVLGGSVSWQTVQAKRLAYYKRRSVVDLVDGRSTKRRRLYGATDALVVEQLLVLVDRQRRRVDAPSDARKLFKSLRRVVRAAHGENVKVPKEPTLYKLLERLGIDPRDWDSARGGRPAGTRVGPPFSVTKATMPGELVQIDSTDLDVWVLGDDGQPARVELTLAICVATRSIIAAVLRPKQPGRRGRRRKAGQGGLVSAPRAKGRATKAVDACELMAQSLVPAPMRPGYDAAVHASSSDLPYEELVAVDPRFAHAAARPVIIPDLVVIDHGTVFAGRTFFDACEYLGISVRPARKRTGQDKAVVERSFGTIKSKFSQHVNSYTGRDPVRVRRTVDGEQLWTLAELDDLLQQWIALKWQNTPHPELADPYDAYLPHLTPNQMYAACVAVEGYLPVPLAREDYLRLLPTAWVGVSEQGIRLYNRTYDHPSRDPHQGLNPYRRVRSDLRGKRKGRWEVRYSPNDLSRVWLRDHSTNRWVEATWVHSPVVGAPFTQFLWDIAVSQHLERGGLIKDEEAIAHALAELLERAERGPEQARRVLVPDGYTPLPEPAPRREFDPYAGRGPIDWSQVPGPAPDLDPDGDPLGLDDTGLYGGTTGDEGPEIDWEQDAMAPDPALDAWARASGAGGDEERLKERYQQIFAEFDQTQDVDADDVAEGT</sequence>
<evidence type="ECO:0000259" key="2">
    <source>
        <dbReference type="PROSITE" id="PS50994"/>
    </source>
</evidence>
<gene>
    <name evidence="3" type="ORF">OG626_00300</name>
    <name evidence="4" type="ORF">OG626_36105</name>
</gene>
<feature type="region of interest" description="Disordered" evidence="1">
    <location>
        <begin position="332"/>
        <end position="353"/>
    </location>
</feature>
<evidence type="ECO:0000313" key="4">
    <source>
        <dbReference type="EMBL" id="WTY99946.1"/>
    </source>
</evidence>
<dbReference type="Gene3D" id="3.30.420.10">
    <property type="entry name" value="Ribonuclease H-like superfamily/Ribonuclease H"/>
    <property type="match status" value="2"/>
</dbReference>
<dbReference type="GO" id="GO:0003676">
    <property type="term" value="F:nucleic acid binding"/>
    <property type="evidence" value="ECO:0007669"/>
    <property type="project" value="InterPro"/>
</dbReference>
<dbReference type="EMBL" id="CP109535">
    <property type="protein sequence ID" value="WTY93429.1"/>
    <property type="molecule type" value="Genomic_DNA"/>
</dbReference>
<evidence type="ECO:0000313" key="3">
    <source>
        <dbReference type="EMBL" id="WTY93429.1"/>
    </source>
</evidence>
<proteinExistence type="predicted"/>
<reference evidence="3" key="1">
    <citation type="submission" date="2022-10" db="EMBL/GenBank/DDBJ databases">
        <title>The complete genomes of actinobacterial strains from the NBC collection.</title>
        <authorList>
            <person name="Joergensen T.S."/>
            <person name="Alvarez Arevalo M."/>
            <person name="Sterndorff E.B."/>
            <person name="Faurdal D."/>
            <person name="Vuksanovic O."/>
            <person name="Mourched A.-S."/>
            <person name="Charusanti P."/>
            <person name="Shaw S."/>
            <person name="Blin K."/>
            <person name="Weber T."/>
        </authorList>
    </citation>
    <scope>NUCLEOTIDE SEQUENCE</scope>
    <source>
        <strain evidence="3">NBC_01401</strain>
    </source>
</reference>
<name>A0AAU3GKD7_9ACTN</name>
<organism evidence="3">
    <name type="scientific">Streptomyces sp. NBC_01401</name>
    <dbReference type="NCBI Taxonomy" id="2903854"/>
    <lineage>
        <taxon>Bacteria</taxon>
        <taxon>Bacillati</taxon>
        <taxon>Actinomycetota</taxon>
        <taxon>Actinomycetes</taxon>
        <taxon>Kitasatosporales</taxon>
        <taxon>Streptomycetaceae</taxon>
        <taxon>Streptomyces</taxon>
    </lineage>
</organism>
<dbReference type="InterPro" id="IPR001584">
    <property type="entry name" value="Integrase_cat-core"/>
</dbReference>
<feature type="domain" description="Integrase catalytic" evidence="2">
    <location>
        <begin position="330"/>
        <end position="528"/>
    </location>
</feature>
<dbReference type="GO" id="GO:0015074">
    <property type="term" value="P:DNA integration"/>
    <property type="evidence" value="ECO:0007669"/>
    <property type="project" value="InterPro"/>
</dbReference>
<feature type="compositionally biased region" description="Basic residues" evidence="1">
    <location>
        <begin position="333"/>
        <end position="343"/>
    </location>
</feature>
<dbReference type="SUPFAM" id="SSF53098">
    <property type="entry name" value="Ribonuclease H-like"/>
    <property type="match status" value="1"/>
</dbReference>